<dbReference type="PRINTS" id="PR00990">
    <property type="entry name" value="RIBOKINASE"/>
</dbReference>
<dbReference type="InterPro" id="IPR029056">
    <property type="entry name" value="Ribokinase-like"/>
</dbReference>
<dbReference type="InterPro" id="IPR002173">
    <property type="entry name" value="Carboh/pur_kinase_PfkB_CS"/>
</dbReference>
<feature type="binding site" evidence="12">
    <location>
        <begin position="255"/>
        <end position="256"/>
    </location>
    <ligand>
        <name>ATP</name>
        <dbReference type="ChEBI" id="CHEBI:30616"/>
    </ligand>
</feature>
<dbReference type="PROSITE" id="PS00584">
    <property type="entry name" value="PFKB_KINASES_2"/>
    <property type="match status" value="1"/>
</dbReference>
<dbReference type="InterPro" id="IPR002139">
    <property type="entry name" value="Ribo/fructo_kinase"/>
</dbReference>
<evidence type="ECO:0000313" key="15">
    <source>
        <dbReference type="Proteomes" id="UP000250079"/>
    </source>
</evidence>
<proteinExistence type="inferred from homology"/>
<comment type="activity regulation">
    <text evidence="12">Activated by a monovalent cation that binds near, but not in, the active site. The most likely occupant of the site in vivo is potassium. Ion binding induces a conformational change that may alter substrate affinity.</text>
</comment>
<feature type="binding site" evidence="12">
    <location>
        <position position="289"/>
    </location>
    <ligand>
        <name>K(+)</name>
        <dbReference type="ChEBI" id="CHEBI:29103"/>
    </ligand>
</feature>
<dbReference type="KEGG" id="gai:IMCC3135_21655"/>
<feature type="binding site" evidence="12">
    <location>
        <begin position="42"/>
        <end position="46"/>
    </location>
    <ligand>
        <name>substrate</name>
    </ligand>
</feature>
<keyword evidence="4 12" id="KW-0808">Transferase</keyword>
<keyword evidence="10 12" id="KW-0630">Potassium</keyword>
<feature type="binding site" evidence="12">
    <location>
        <position position="256"/>
    </location>
    <ligand>
        <name>substrate</name>
    </ligand>
</feature>
<keyword evidence="8 12" id="KW-0067">ATP-binding</keyword>
<evidence type="ECO:0000259" key="13">
    <source>
        <dbReference type="Pfam" id="PF00294"/>
    </source>
</evidence>
<keyword evidence="7 12" id="KW-0418">Kinase</keyword>
<dbReference type="GO" id="GO:0005829">
    <property type="term" value="C:cytosol"/>
    <property type="evidence" value="ECO:0007669"/>
    <property type="project" value="TreeGrafter"/>
</dbReference>
<feature type="domain" description="Carbohydrate kinase PfkB" evidence="13">
    <location>
        <begin position="8"/>
        <end position="298"/>
    </location>
</feature>
<evidence type="ECO:0000256" key="10">
    <source>
        <dbReference type="ARBA" id="ARBA00022958"/>
    </source>
</evidence>
<keyword evidence="11 12" id="KW-0119">Carbohydrate metabolism</keyword>
<accession>A0A2Z2NXB8</accession>
<feature type="active site" description="Proton acceptor" evidence="12">
    <location>
        <position position="256"/>
    </location>
</feature>
<protein>
    <recommendedName>
        <fullName evidence="3 12">Ribokinase</fullName>
        <shortName evidence="12">RK</shortName>
        <ecNumber evidence="2 12">2.7.1.15</ecNumber>
    </recommendedName>
</protein>
<keyword evidence="5 12" id="KW-0479">Metal-binding</keyword>
<feature type="binding site" evidence="12">
    <location>
        <position position="187"/>
    </location>
    <ligand>
        <name>ATP</name>
        <dbReference type="ChEBI" id="CHEBI:30616"/>
    </ligand>
</feature>
<comment type="caution">
    <text evidence="12">Lacks conserved residue(s) required for the propagation of feature annotation.</text>
</comment>
<feature type="binding site" evidence="12">
    <location>
        <begin position="14"/>
        <end position="16"/>
    </location>
    <ligand>
        <name>substrate</name>
    </ligand>
</feature>
<dbReference type="SUPFAM" id="SSF53613">
    <property type="entry name" value="Ribokinase-like"/>
    <property type="match status" value="1"/>
</dbReference>
<evidence type="ECO:0000256" key="3">
    <source>
        <dbReference type="ARBA" id="ARBA00016943"/>
    </source>
</evidence>
<keyword evidence="9 12" id="KW-0460">Magnesium</keyword>
<feature type="binding site" evidence="12">
    <location>
        <position position="295"/>
    </location>
    <ligand>
        <name>K(+)</name>
        <dbReference type="ChEBI" id="CHEBI:29103"/>
    </ligand>
</feature>
<feature type="binding site" evidence="12">
    <location>
        <position position="250"/>
    </location>
    <ligand>
        <name>K(+)</name>
        <dbReference type="ChEBI" id="CHEBI:29103"/>
    </ligand>
</feature>
<comment type="subcellular location">
    <subcellularLocation>
        <location evidence="12">Cytoplasm</location>
    </subcellularLocation>
</comment>
<evidence type="ECO:0000256" key="2">
    <source>
        <dbReference type="ARBA" id="ARBA00012035"/>
    </source>
</evidence>
<dbReference type="GO" id="GO:0046872">
    <property type="term" value="F:metal ion binding"/>
    <property type="evidence" value="ECO:0007669"/>
    <property type="project" value="UniProtKB-KW"/>
</dbReference>
<comment type="subunit">
    <text evidence="12">Homodimer.</text>
</comment>
<evidence type="ECO:0000256" key="7">
    <source>
        <dbReference type="ARBA" id="ARBA00022777"/>
    </source>
</evidence>
<evidence type="ECO:0000256" key="11">
    <source>
        <dbReference type="ARBA" id="ARBA00023277"/>
    </source>
</evidence>
<comment type="similarity">
    <text evidence="12">Belongs to the carbohydrate kinase PfkB family. Ribokinase subfamily.</text>
</comment>
<evidence type="ECO:0000256" key="5">
    <source>
        <dbReference type="ARBA" id="ARBA00022723"/>
    </source>
</evidence>
<dbReference type="EC" id="2.7.1.15" evidence="2 12"/>
<dbReference type="CDD" id="cd01174">
    <property type="entry name" value="ribokinase"/>
    <property type="match status" value="1"/>
</dbReference>
<dbReference type="GO" id="GO:0004747">
    <property type="term" value="F:ribokinase activity"/>
    <property type="evidence" value="ECO:0007669"/>
    <property type="project" value="UniProtKB-UniRule"/>
</dbReference>
<name>A0A2Z2NXB8_9GAMM</name>
<keyword evidence="15" id="KW-1185">Reference proteome</keyword>
<feature type="binding site" evidence="12">
    <location>
        <position position="286"/>
    </location>
    <ligand>
        <name>K(+)</name>
        <dbReference type="ChEBI" id="CHEBI:29103"/>
    </ligand>
</feature>
<evidence type="ECO:0000256" key="1">
    <source>
        <dbReference type="ARBA" id="ARBA00005380"/>
    </source>
</evidence>
<dbReference type="Proteomes" id="UP000250079">
    <property type="component" value="Chromosome"/>
</dbReference>
<evidence type="ECO:0000256" key="4">
    <source>
        <dbReference type="ARBA" id="ARBA00022679"/>
    </source>
</evidence>
<comment type="function">
    <text evidence="12">Catalyzes the phosphorylation of ribose at O-5 in a reaction requiring ATP and magnesium. The resulting D-ribose-5-phosphate can then be used either for sythesis of nucleotides, histidine, and tryptophan, or as a component of the pentose phosphate pathway.</text>
</comment>
<dbReference type="PANTHER" id="PTHR10584:SF166">
    <property type="entry name" value="RIBOKINASE"/>
    <property type="match status" value="1"/>
</dbReference>
<dbReference type="InterPro" id="IPR011611">
    <property type="entry name" value="PfkB_dom"/>
</dbReference>
<dbReference type="Pfam" id="PF00294">
    <property type="entry name" value="PfkB"/>
    <property type="match status" value="1"/>
</dbReference>
<feature type="binding site" evidence="12">
    <location>
        <position position="252"/>
    </location>
    <ligand>
        <name>K(+)</name>
        <dbReference type="ChEBI" id="CHEBI:29103"/>
    </ligand>
</feature>
<dbReference type="Gene3D" id="3.40.1190.20">
    <property type="match status" value="1"/>
</dbReference>
<dbReference type="HAMAP" id="MF_01987">
    <property type="entry name" value="Ribokinase"/>
    <property type="match status" value="1"/>
</dbReference>
<dbReference type="RefSeq" id="WP_088919445.1">
    <property type="nucleotide sequence ID" value="NZ_CP018632.1"/>
</dbReference>
<feature type="binding site" evidence="12">
    <location>
        <position position="291"/>
    </location>
    <ligand>
        <name>K(+)</name>
        <dbReference type="ChEBI" id="CHEBI:29103"/>
    </ligand>
</feature>
<comment type="pathway">
    <text evidence="12">Carbohydrate metabolism; D-ribose degradation; D-ribose 5-phosphate from beta-D-ribopyranose: step 2/2.</text>
</comment>
<dbReference type="UniPathway" id="UPA00916">
    <property type="reaction ID" value="UER00889"/>
</dbReference>
<evidence type="ECO:0000256" key="9">
    <source>
        <dbReference type="ARBA" id="ARBA00022842"/>
    </source>
</evidence>
<dbReference type="NCBIfam" id="TIGR02152">
    <property type="entry name" value="D_ribokin_bact"/>
    <property type="match status" value="1"/>
</dbReference>
<feature type="binding site" evidence="12">
    <location>
        <begin position="223"/>
        <end position="228"/>
    </location>
    <ligand>
        <name>ATP</name>
        <dbReference type="ChEBI" id="CHEBI:30616"/>
    </ligand>
</feature>
<dbReference type="PANTHER" id="PTHR10584">
    <property type="entry name" value="SUGAR KINASE"/>
    <property type="match status" value="1"/>
</dbReference>
<dbReference type="GO" id="GO:0005524">
    <property type="term" value="F:ATP binding"/>
    <property type="evidence" value="ECO:0007669"/>
    <property type="project" value="UniProtKB-UniRule"/>
</dbReference>
<evidence type="ECO:0000256" key="12">
    <source>
        <dbReference type="HAMAP-Rule" id="MF_01987"/>
    </source>
</evidence>
<dbReference type="OrthoDB" id="9776822at2"/>
<keyword evidence="12" id="KW-0963">Cytoplasm</keyword>
<evidence type="ECO:0000256" key="6">
    <source>
        <dbReference type="ARBA" id="ARBA00022741"/>
    </source>
</evidence>
<comment type="similarity">
    <text evidence="1">Belongs to the carbohydrate kinase pfkB family.</text>
</comment>
<dbReference type="GO" id="GO:0019303">
    <property type="term" value="P:D-ribose catabolic process"/>
    <property type="evidence" value="ECO:0007669"/>
    <property type="project" value="UniProtKB-UniRule"/>
</dbReference>
<keyword evidence="6 12" id="KW-0547">Nucleotide-binding</keyword>
<comment type="catalytic activity">
    <reaction evidence="12">
        <text>D-ribose + ATP = D-ribose 5-phosphate + ADP + H(+)</text>
        <dbReference type="Rhea" id="RHEA:13697"/>
        <dbReference type="ChEBI" id="CHEBI:15378"/>
        <dbReference type="ChEBI" id="CHEBI:30616"/>
        <dbReference type="ChEBI" id="CHEBI:47013"/>
        <dbReference type="ChEBI" id="CHEBI:78346"/>
        <dbReference type="ChEBI" id="CHEBI:456216"/>
        <dbReference type="EC" id="2.7.1.15"/>
    </reaction>
</comment>
<dbReference type="InterPro" id="IPR011877">
    <property type="entry name" value="Ribokinase"/>
</dbReference>
<sequence length="314" mass="32356">MSEQAGVSVLGIFVADTAYQASRMPGIGETLTGSGFSVGPGGKGSNQAVAAARAGARTSFITKLGDDTFGKMALDTYRQVGVVPELEVMSDCPTGAAFIFVNDSNGENAIIVYPGSGGTLSAQNVEARRSVIESSKVFVTQLEQPVEAAMQGLKIARDAGVITIFNPAPAESFPEEMLSLCDFIIPNETEARDIVGFPVTTVEQARAAATQLRERGAGVAVITLGEKGVYVLSDEVDAHVPAMSSDTVIDTSGAGDAFVGGFSAALAAGEEIVSAVRFGCATAGISVTRRGTAPSMPDKQEIEKLLADTFGSES</sequence>
<dbReference type="AlphaFoldDB" id="A0A2Z2NXB8"/>
<evidence type="ECO:0000313" key="14">
    <source>
        <dbReference type="EMBL" id="ASJ74408.1"/>
    </source>
</evidence>
<feature type="binding site" evidence="12">
    <location>
        <position position="143"/>
    </location>
    <ligand>
        <name>substrate</name>
    </ligand>
</feature>
<dbReference type="EMBL" id="CP018632">
    <property type="protein sequence ID" value="ASJ74408.1"/>
    <property type="molecule type" value="Genomic_DNA"/>
</dbReference>
<organism evidence="14 15">
    <name type="scientific">Granulosicoccus antarcticus IMCC3135</name>
    <dbReference type="NCBI Taxonomy" id="1192854"/>
    <lineage>
        <taxon>Bacteria</taxon>
        <taxon>Pseudomonadati</taxon>
        <taxon>Pseudomonadota</taxon>
        <taxon>Gammaproteobacteria</taxon>
        <taxon>Chromatiales</taxon>
        <taxon>Granulosicoccaceae</taxon>
        <taxon>Granulosicoccus</taxon>
    </lineage>
</organism>
<reference evidence="14 15" key="1">
    <citation type="submission" date="2016-12" db="EMBL/GenBank/DDBJ databases">
        <authorList>
            <person name="Song W.-J."/>
            <person name="Kurnit D.M."/>
        </authorList>
    </citation>
    <scope>NUCLEOTIDE SEQUENCE [LARGE SCALE GENOMIC DNA]</scope>
    <source>
        <strain evidence="14 15">IMCC3135</strain>
    </source>
</reference>
<comment type="cofactor">
    <cofactor evidence="12">
        <name>Mg(2+)</name>
        <dbReference type="ChEBI" id="CHEBI:18420"/>
    </cofactor>
    <text evidence="12">Requires a divalent cation, most likely magnesium in vivo, as an electrophilic catalyst to aid phosphoryl group transfer. It is the chelate of the metal and the nucleotide that is the actual substrate.</text>
</comment>
<gene>
    <name evidence="12 14" type="primary">rbsK</name>
    <name evidence="14" type="ORF">IMCC3135_21655</name>
</gene>
<evidence type="ECO:0000256" key="8">
    <source>
        <dbReference type="ARBA" id="ARBA00022840"/>
    </source>
</evidence>